<dbReference type="AlphaFoldDB" id="A0AAW5N9N7"/>
<gene>
    <name evidence="1" type="ORF">NW209_14405</name>
</gene>
<evidence type="ECO:0000313" key="1">
    <source>
        <dbReference type="EMBL" id="MCR8875180.1"/>
    </source>
</evidence>
<protein>
    <submittedName>
        <fullName evidence="1">Uncharacterized protein</fullName>
    </submittedName>
</protein>
<dbReference type="RefSeq" id="WP_204430097.1">
    <property type="nucleotide sequence ID" value="NZ_JANRHJ010000022.1"/>
</dbReference>
<dbReference type="Proteomes" id="UP001204579">
    <property type="component" value="Unassembled WGS sequence"/>
</dbReference>
<comment type="caution">
    <text evidence="1">The sequence shown here is derived from an EMBL/GenBank/DDBJ whole genome shotgun (WGS) entry which is preliminary data.</text>
</comment>
<name>A0AAW5N9N7_9BACT</name>
<accession>A0AAW5N9N7</accession>
<proteinExistence type="predicted"/>
<organism evidence="1 2">
    <name type="scientific">Phocaeicola barnesiae</name>
    <dbReference type="NCBI Taxonomy" id="376804"/>
    <lineage>
        <taxon>Bacteria</taxon>
        <taxon>Pseudomonadati</taxon>
        <taxon>Bacteroidota</taxon>
        <taxon>Bacteroidia</taxon>
        <taxon>Bacteroidales</taxon>
        <taxon>Bacteroidaceae</taxon>
        <taxon>Phocaeicola</taxon>
    </lineage>
</organism>
<sequence length="312" mass="36121">MGTSVEQRKDKITRLKRSKAGDYVAEIFFDELQFVLNEDLLEHILVVCHGMNTRVKSKDVLNVSLRYFPTTNSHKEFVTLHLARNSMYHQLPEFLFHPLVISMPGMSNKEIVDAIRTNKKQEREQIAFFSFFDTAFFKEHVNIINRHLNFFSNPISRQNLNRAIKKLQNVPLSISSYERYKLFLFLCQAEKYKENLPAIEKLFAIVLNLEVSLRYVPHYITAPIYQPVGKGVLGFTIGLNGNIQCEEDNLEAVIKLKEHADDYAYLNQLVSTVTAILNFFILSIRNITVKYVVLNDYGCILGKNRLGYDTNL</sequence>
<evidence type="ECO:0000313" key="2">
    <source>
        <dbReference type="Proteomes" id="UP001204579"/>
    </source>
</evidence>
<reference evidence="1 2" key="1">
    <citation type="submission" date="2022-08" db="EMBL/GenBank/DDBJ databases">
        <authorList>
            <person name="Zeman M."/>
            <person name="Kubasova T."/>
        </authorList>
    </citation>
    <scope>NUCLEOTIDE SEQUENCE [LARGE SCALE GENOMIC DNA]</scope>
    <source>
        <strain evidence="1 2">ET62</strain>
    </source>
</reference>
<keyword evidence="2" id="KW-1185">Reference proteome</keyword>
<dbReference type="EMBL" id="JANRHJ010000022">
    <property type="protein sequence ID" value="MCR8875180.1"/>
    <property type="molecule type" value="Genomic_DNA"/>
</dbReference>